<evidence type="ECO:0000313" key="1">
    <source>
        <dbReference type="EMBL" id="GAP00433.1"/>
    </source>
</evidence>
<sequence length="89" mass="10632">MNLPVTSTKDYLLHVTGLKRVKFDAFFLGIRDNILNHRDQRVALQKGEVFKPRHHQAHTLRNKRVITSTDRYAYRPRAEKRQIQENSKY</sequence>
<protein>
    <submittedName>
        <fullName evidence="1">Type 2 lantibiotic biosynthesis protein LanM</fullName>
    </submittedName>
</protein>
<evidence type="ECO:0000313" key="2">
    <source>
        <dbReference type="Proteomes" id="UP000253891"/>
    </source>
</evidence>
<dbReference type="EMBL" id="DF968005">
    <property type="protein sequence ID" value="GAP00433.1"/>
    <property type="molecule type" value="Genomic_DNA"/>
</dbReference>
<organism evidence="1 2">
    <name type="scientific">Fructobacillus ficulneus</name>
    <dbReference type="NCBI Taxonomy" id="157463"/>
    <lineage>
        <taxon>Bacteria</taxon>
        <taxon>Bacillati</taxon>
        <taxon>Bacillota</taxon>
        <taxon>Bacilli</taxon>
        <taxon>Lactobacillales</taxon>
        <taxon>Lactobacillaceae</taxon>
        <taxon>Fructobacillus</taxon>
    </lineage>
</organism>
<name>A0A0K8MIZ5_9LACO</name>
<gene>
    <name evidence="1" type="ORF">FFIC_284500</name>
</gene>
<dbReference type="AlphaFoldDB" id="A0A0K8MIZ5"/>
<dbReference type="Proteomes" id="UP000253891">
    <property type="component" value="Unassembled WGS sequence"/>
</dbReference>
<dbReference type="RefSeq" id="WP_061993722.1">
    <property type="nucleotide sequence ID" value="NZ_DF968005.1"/>
</dbReference>
<reference evidence="1 2" key="1">
    <citation type="journal article" date="2015" name="BMC Genomics">
        <title>Comparative genomics of Fructobacillus spp. and Leuconostoc spp. reveals niche-specific evolution of Fructobacillus spp.</title>
        <authorList>
            <person name="Endo A."/>
            <person name="Tanizawa Y."/>
            <person name="Tanaka N."/>
            <person name="Maeno S."/>
            <person name="Kumar H."/>
            <person name="Shiwa Y."/>
            <person name="Okada S."/>
            <person name="Yoshikawa H."/>
            <person name="Dicks L."/>
            <person name="Nakagawa J."/>
            <person name="Arita M."/>
        </authorList>
    </citation>
    <scope>NUCLEOTIDE SEQUENCE [LARGE SCALE GENOMIC DNA]</scope>
    <source>
        <strain evidence="1 2">JCM 12225</strain>
    </source>
</reference>
<proteinExistence type="predicted"/>
<dbReference type="OrthoDB" id="2151900at2"/>
<keyword evidence="2" id="KW-1185">Reference proteome</keyword>
<accession>A0A0K8MIZ5</accession>